<dbReference type="Gene3D" id="2.170.130.10">
    <property type="entry name" value="TonB-dependent receptor, plug domain"/>
    <property type="match status" value="1"/>
</dbReference>
<evidence type="ECO:0000259" key="18">
    <source>
        <dbReference type="Pfam" id="PF07715"/>
    </source>
</evidence>
<sequence length="686" mass="74241">MKDVKKIILAAVISAVPTALQAQEGSKADQDNAADIVVTATAIAKLDVPLAETPQNITVIMQDAFERQNATSVEEILRYVPSVQAELAGRSGFDEFLVRGFNQSRYQFRDGLRLDPSYLQQQEPGGLASIEVVKGPASVLFGQIAPGGVVNMTSRVASPERVADFTATIGTDDFYRLTADIGGALNESGTLSARAPIVYASRGDTQDFVGAERIFVAPSVTWQPSDATKLTLLALYQRDDYDRTIGVPLLGTLQPSAAGPIRRSLFLGEPDLDRLTSEQVQIGYQFSHRFSDAIQFRSRLRYSDLSIEGPIVQAPRGGSTPTSITRRGFDYIGDRKMLSTDNQLEAVFGTGNIEHRVMIGIDYQDFTDRNSGELFGLAPINPNAPVYGIAPVPLGPFFSADVALKQVGLYAQYRAKIAERFIVVAGVRQSDSDTSSTDVLAGTTRTQDDSDTSFNAAVMYVSDAGFSPYLSYSQSFEPQFGFDPLTNGQTPPPSQGEQIEAGLRWQSSDKRLSAQAAIFQIDQTNIVNGDPANPGFSVLIGAQRHKGAEIELSGRIGEALIVQAGYTYLDAKVRASNNGDVGLTSLNVPKNSASMFLTLLGDAVGLQRSEGSIGVRHVGERRANDALDILPAFTVFDAAVRHDFGPFEAALNVKNLFDETYFTGGDFRAVFFGERRQVQLTLRAGF</sequence>
<accession>A0ABN5BBT4</accession>
<evidence type="ECO:0000259" key="17">
    <source>
        <dbReference type="Pfam" id="PF00593"/>
    </source>
</evidence>
<evidence type="ECO:0000256" key="13">
    <source>
        <dbReference type="ARBA" id="ARBA00023237"/>
    </source>
</evidence>
<evidence type="ECO:0000256" key="7">
    <source>
        <dbReference type="ARBA" id="ARBA00022729"/>
    </source>
</evidence>
<dbReference type="InterPro" id="IPR037066">
    <property type="entry name" value="Plug_dom_sf"/>
</dbReference>
<evidence type="ECO:0000256" key="12">
    <source>
        <dbReference type="ARBA" id="ARBA00023170"/>
    </source>
</evidence>
<evidence type="ECO:0000256" key="2">
    <source>
        <dbReference type="ARBA" id="ARBA00009810"/>
    </source>
</evidence>
<dbReference type="PANTHER" id="PTHR32552:SF68">
    <property type="entry name" value="FERRICHROME OUTER MEMBRANE TRANSPORTER_PHAGE RECEPTOR"/>
    <property type="match status" value="1"/>
</dbReference>
<dbReference type="SUPFAM" id="SSF56935">
    <property type="entry name" value="Porins"/>
    <property type="match status" value="1"/>
</dbReference>
<proteinExistence type="inferred from homology"/>
<keyword evidence="13 14" id="KW-0998">Cell outer membrane</keyword>
<feature type="domain" description="TonB-dependent receptor plug" evidence="18">
    <location>
        <begin position="50"/>
        <end position="149"/>
    </location>
</feature>
<evidence type="ECO:0000256" key="14">
    <source>
        <dbReference type="PROSITE-ProRule" id="PRU01360"/>
    </source>
</evidence>
<comment type="subcellular location">
    <subcellularLocation>
        <location evidence="1 14">Cell outer membrane</location>
        <topology evidence="1 14">Multi-pass membrane protein</topology>
    </subcellularLocation>
</comment>
<dbReference type="Gene3D" id="2.40.170.20">
    <property type="entry name" value="TonB-dependent receptor, beta-barrel domain"/>
    <property type="match status" value="1"/>
</dbReference>
<keyword evidence="10 15" id="KW-0798">TonB box</keyword>
<feature type="signal peptide" evidence="16">
    <location>
        <begin position="1"/>
        <end position="22"/>
    </location>
</feature>
<name>A0ABN5BBT4_9SPHN</name>
<evidence type="ECO:0008006" key="21">
    <source>
        <dbReference type="Google" id="ProtNLM"/>
    </source>
</evidence>
<keyword evidence="12" id="KW-0675">Receptor</keyword>
<evidence type="ECO:0000256" key="1">
    <source>
        <dbReference type="ARBA" id="ARBA00004571"/>
    </source>
</evidence>
<keyword evidence="20" id="KW-1185">Reference proteome</keyword>
<keyword evidence="7 16" id="KW-0732">Signal</keyword>
<evidence type="ECO:0000313" key="20">
    <source>
        <dbReference type="Proteomes" id="UP000258016"/>
    </source>
</evidence>
<keyword evidence="5" id="KW-0410">Iron transport</keyword>
<keyword evidence="8" id="KW-0408">Iron</keyword>
<dbReference type="CDD" id="cd01347">
    <property type="entry name" value="ligand_gated_channel"/>
    <property type="match status" value="1"/>
</dbReference>
<dbReference type="Proteomes" id="UP000258016">
    <property type="component" value="Chromosome"/>
</dbReference>
<dbReference type="Pfam" id="PF00593">
    <property type="entry name" value="TonB_dep_Rec_b-barrel"/>
    <property type="match status" value="1"/>
</dbReference>
<evidence type="ECO:0000256" key="16">
    <source>
        <dbReference type="SAM" id="SignalP"/>
    </source>
</evidence>
<keyword evidence="4 14" id="KW-1134">Transmembrane beta strand</keyword>
<evidence type="ECO:0000256" key="4">
    <source>
        <dbReference type="ARBA" id="ARBA00022452"/>
    </source>
</evidence>
<keyword evidence="11 14" id="KW-0472">Membrane</keyword>
<dbReference type="Pfam" id="PF07715">
    <property type="entry name" value="Plug"/>
    <property type="match status" value="1"/>
</dbReference>
<dbReference type="EMBL" id="CP020083">
    <property type="protein sequence ID" value="ASR53140.1"/>
    <property type="molecule type" value="Genomic_DNA"/>
</dbReference>
<keyword evidence="6 14" id="KW-0812">Transmembrane</keyword>
<dbReference type="InterPro" id="IPR012910">
    <property type="entry name" value="Plug_dom"/>
</dbReference>
<evidence type="ECO:0000256" key="15">
    <source>
        <dbReference type="RuleBase" id="RU003357"/>
    </source>
</evidence>
<dbReference type="NCBIfam" id="TIGR01783">
    <property type="entry name" value="TonB-siderophor"/>
    <property type="match status" value="1"/>
</dbReference>
<dbReference type="InterPro" id="IPR036942">
    <property type="entry name" value="Beta-barrel_TonB_sf"/>
</dbReference>
<evidence type="ECO:0000313" key="19">
    <source>
        <dbReference type="EMBL" id="ASR53140.1"/>
    </source>
</evidence>
<evidence type="ECO:0000256" key="9">
    <source>
        <dbReference type="ARBA" id="ARBA00023065"/>
    </source>
</evidence>
<keyword evidence="3 14" id="KW-0813">Transport</keyword>
<gene>
    <name evidence="19" type="ORF">B5J99_18130</name>
</gene>
<dbReference type="PROSITE" id="PS52016">
    <property type="entry name" value="TONB_DEPENDENT_REC_3"/>
    <property type="match status" value="1"/>
</dbReference>
<comment type="similarity">
    <text evidence="2 14 15">Belongs to the TonB-dependent receptor family.</text>
</comment>
<evidence type="ECO:0000256" key="10">
    <source>
        <dbReference type="ARBA" id="ARBA00023077"/>
    </source>
</evidence>
<dbReference type="InterPro" id="IPR000531">
    <property type="entry name" value="Beta-barrel_TonB"/>
</dbReference>
<evidence type="ECO:0000256" key="8">
    <source>
        <dbReference type="ARBA" id="ARBA00023004"/>
    </source>
</evidence>
<evidence type="ECO:0000256" key="11">
    <source>
        <dbReference type="ARBA" id="ARBA00023136"/>
    </source>
</evidence>
<organism evidence="19 20">
    <name type="scientific">Blastomonas fulva</name>
    <dbReference type="NCBI Taxonomy" id="1550728"/>
    <lineage>
        <taxon>Bacteria</taxon>
        <taxon>Pseudomonadati</taxon>
        <taxon>Pseudomonadota</taxon>
        <taxon>Alphaproteobacteria</taxon>
        <taxon>Sphingomonadales</taxon>
        <taxon>Sphingomonadaceae</taxon>
        <taxon>Blastomonas</taxon>
    </lineage>
</organism>
<evidence type="ECO:0000256" key="6">
    <source>
        <dbReference type="ARBA" id="ARBA00022692"/>
    </source>
</evidence>
<evidence type="ECO:0000256" key="3">
    <source>
        <dbReference type="ARBA" id="ARBA00022448"/>
    </source>
</evidence>
<dbReference type="InterPro" id="IPR010105">
    <property type="entry name" value="TonB_sidphr_rcpt"/>
</dbReference>
<keyword evidence="9" id="KW-0406">Ion transport</keyword>
<protein>
    <recommendedName>
        <fullName evidence="21">TonB-dependent siderophore receptor</fullName>
    </recommendedName>
</protein>
<reference evidence="19 20" key="1">
    <citation type="submission" date="2017-03" db="EMBL/GenBank/DDBJ databases">
        <title>Complete genome sequence of Blastomonas fulva degrading microcsystin LR.</title>
        <authorList>
            <person name="Lee H.-g."/>
            <person name="Jin L."/>
            <person name="oh H.-M."/>
        </authorList>
    </citation>
    <scope>NUCLEOTIDE SEQUENCE [LARGE SCALE GENOMIC DNA]</scope>
    <source>
        <strain evidence="19 20">T2</strain>
    </source>
</reference>
<dbReference type="InterPro" id="IPR039426">
    <property type="entry name" value="TonB-dep_rcpt-like"/>
</dbReference>
<feature type="chain" id="PRO_5047081261" description="TonB-dependent siderophore receptor" evidence="16">
    <location>
        <begin position="23"/>
        <end position="686"/>
    </location>
</feature>
<evidence type="ECO:0000256" key="5">
    <source>
        <dbReference type="ARBA" id="ARBA00022496"/>
    </source>
</evidence>
<feature type="domain" description="TonB-dependent receptor-like beta-barrel" evidence="17">
    <location>
        <begin position="221"/>
        <end position="656"/>
    </location>
</feature>
<dbReference type="PANTHER" id="PTHR32552">
    <property type="entry name" value="FERRICHROME IRON RECEPTOR-RELATED"/>
    <property type="match status" value="1"/>
</dbReference>